<keyword evidence="2" id="KW-0472">Membrane</keyword>
<feature type="transmembrane region" description="Helical" evidence="2">
    <location>
        <begin position="590"/>
        <end position="610"/>
    </location>
</feature>
<keyword evidence="2" id="KW-1133">Transmembrane helix</keyword>
<proteinExistence type="predicted"/>
<dbReference type="AlphaFoldDB" id="A0A3P3XGK2"/>
<dbReference type="PANTHER" id="PTHR33619">
    <property type="entry name" value="POLYSACCHARIDE EXPORT PROTEIN GFCE-RELATED"/>
    <property type="match status" value="1"/>
</dbReference>
<feature type="domain" description="Soluble ligand binding" evidence="3">
    <location>
        <begin position="10"/>
        <end position="58"/>
    </location>
</feature>
<feature type="domain" description="Soluble ligand binding" evidence="3">
    <location>
        <begin position="332"/>
        <end position="373"/>
    </location>
</feature>
<accession>A0A3P3XGK2</accession>
<feature type="compositionally biased region" description="Low complexity" evidence="1">
    <location>
        <begin position="152"/>
        <end position="161"/>
    </location>
</feature>
<feature type="compositionally biased region" description="Polar residues" evidence="1">
    <location>
        <begin position="121"/>
        <end position="151"/>
    </location>
</feature>
<dbReference type="InterPro" id="IPR019554">
    <property type="entry name" value="Soluble_ligand-bd"/>
</dbReference>
<keyword evidence="2" id="KW-0812">Transmembrane</keyword>
<sequence length="612" mass="67682">MVEVSKAVRIVSIEGEVRRPGRYQLLPGEGVKELVSYYGDGALESGKTDLVVLTRKATSQKPESESVVFDLGGKGLPELMDGDRVRIPSREEYLPIVYIEGAVAGDQLALSGANTAQTLSSNNQTLSNKNPTLSTTDQTVSGTDQTTTSKDQSLSSANQTLSSSNQNAVQATYAIIRAPFRKGLSISSLLRPMKDKILSSADLAHAFIIRKGNQDQNYIDLERLLYANDLRYDFELQPEDRIVIPFGSMSVFVTGEVTKSSWVTITGLTRLRDVIQPFLTRYSSIRDVTVKNQDGIEKTYDLFKADRYGDLSQDPLLRPGDEIRILPFKNLITIQGEVKRPGTYQLLPGEGLKELVERYADGFTEKANLSRLTIVHYLSDASPVGEKAQFDYTKNPNMPLRLYDEITVPSMQELLPVVWFEGAVGVGSTGSTPETSQRTPYTFFPGETVSQAALANRKLFSAVSDLSNAYLLRSDGSRTKVNLARFIYDYDLAGDVALQPGDTIIVPFRQFFVSVSGAVRYPGRYPYIPDREWSYYIGLAGGFDTEKNSGQKITIYDAKSQKVDQANRMIQPEDNIVAASNSFTYQLMRISTILSTVLSLVAIIVNLTGLKL</sequence>
<evidence type="ECO:0000256" key="1">
    <source>
        <dbReference type="SAM" id="MobiDB-lite"/>
    </source>
</evidence>
<evidence type="ECO:0000313" key="4">
    <source>
        <dbReference type="EMBL" id="SLM11015.1"/>
    </source>
</evidence>
<reference evidence="4" key="1">
    <citation type="submission" date="2017-02" db="EMBL/GenBank/DDBJ databases">
        <authorList>
            <person name="Regsiter A."/>
            <person name="William W."/>
        </authorList>
    </citation>
    <scope>NUCLEOTIDE SEQUENCE</scope>
    <source>
        <strain evidence="4">Bib</strain>
    </source>
</reference>
<dbReference type="GO" id="GO:0015159">
    <property type="term" value="F:polysaccharide transmembrane transporter activity"/>
    <property type="evidence" value="ECO:0007669"/>
    <property type="project" value="InterPro"/>
</dbReference>
<dbReference type="PANTHER" id="PTHR33619:SF3">
    <property type="entry name" value="POLYSACCHARIDE EXPORT PROTEIN GFCE-RELATED"/>
    <property type="match status" value="1"/>
</dbReference>
<evidence type="ECO:0000259" key="3">
    <source>
        <dbReference type="Pfam" id="PF10531"/>
    </source>
</evidence>
<dbReference type="Gene3D" id="3.10.560.10">
    <property type="entry name" value="Outer membrane lipoprotein wza domain like"/>
    <property type="match status" value="5"/>
</dbReference>
<dbReference type="EMBL" id="FWDM01000008">
    <property type="protein sequence ID" value="SLM11015.1"/>
    <property type="molecule type" value="Genomic_DNA"/>
</dbReference>
<organism evidence="4">
    <name type="scientific">uncultured spirochete</name>
    <dbReference type="NCBI Taxonomy" id="156406"/>
    <lineage>
        <taxon>Bacteria</taxon>
        <taxon>Pseudomonadati</taxon>
        <taxon>Spirochaetota</taxon>
        <taxon>Spirochaetia</taxon>
        <taxon>Spirochaetales</taxon>
        <taxon>environmental samples</taxon>
    </lineage>
</organism>
<dbReference type="InterPro" id="IPR049712">
    <property type="entry name" value="Poly_export"/>
</dbReference>
<gene>
    <name evidence="4" type="ORF">SPIROBIBN47_160002</name>
</gene>
<evidence type="ECO:0000256" key="2">
    <source>
        <dbReference type="SAM" id="Phobius"/>
    </source>
</evidence>
<feature type="region of interest" description="Disordered" evidence="1">
    <location>
        <begin position="121"/>
        <end position="161"/>
    </location>
</feature>
<protein>
    <submittedName>
        <fullName evidence="4">Putative Soluble ligand binding domain protein</fullName>
    </submittedName>
</protein>
<dbReference type="Pfam" id="PF10531">
    <property type="entry name" value="SLBB"/>
    <property type="match status" value="2"/>
</dbReference>
<name>A0A3P3XGK2_9SPIR</name>